<proteinExistence type="predicted"/>
<gene>
    <name evidence="1" type="ORF">ACFSKQ_09420</name>
</gene>
<evidence type="ECO:0000313" key="2">
    <source>
        <dbReference type="Proteomes" id="UP001597371"/>
    </source>
</evidence>
<dbReference type="Proteomes" id="UP001597371">
    <property type="component" value="Unassembled WGS sequence"/>
</dbReference>
<comment type="caution">
    <text evidence="1">The sequence shown here is derived from an EMBL/GenBank/DDBJ whole genome shotgun (WGS) entry which is preliminary data.</text>
</comment>
<keyword evidence="2" id="KW-1185">Reference proteome</keyword>
<dbReference type="EMBL" id="JBHUIJ010000012">
    <property type="protein sequence ID" value="MFD2237681.1"/>
    <property type="molecule type" value="Genomic_DNA"/>
</dbReference>
<protein>
    <submittedName>
        <fullName evidence="1">Uncharacterized protein</fullName>
    </submittedName>
</protein>
<accession>A0ABW5CN35</accession>
<sequence length="92" mass="10057">MLVSRVQRVPHAERPFSPHELADLLVGEEHRAVTAAIMEIADIADRAMAEDRAFETGRASPERAVGLALRARDRAALEAADLIDITDPAEED</sequence>
<name>A0ABW5CN35_9HYPH</name>
<evidence type="ECO:0000313" key="1">
    <source>
        <dbReference type="EMBL" id="MFD2237681.1"/>
    </source>
</evidence>
<organism evidence="1 2">
    <name type="scientific">Aureimonas populi</name>
    <dbReference type="NCBI Taxonomy" id="1701758"/>
    <lineage>
        <taxon>Bacteria</taxon>
        <taxon>Pseudomonadati</taxon>
        <taxon>Pseudomonadota</taxon>
        <taxon>Alphaproteobacteria</taxon>
        <taxon>Hyphomicrobiales</taxon>
        <taxon>Aurantimonadaceae</taxon>
        <taxon>Aureimonas</taxon>
    </lineage>
</organism>
<dbReference type="RefSeq" id="WP_209736454.1">
    <property type="nucleotide sequence ID" value="NZ_CP072611.1"/>
</dbReference>
<reference evidence="2" key="1">
    <citation type="journal article" date="2019" name="Int. J. Syst. Evol. Microbiol.">
        <title>The Global Catalogue of Microorganisms (GCM) 10K type strain sequencing project: providing services to taxonomists for standard genome sequencing and annotation.</title>
        <authorList>
            <consortium name="The Broad Institute Genomics Platform"/>
            <consortium name="The Broad Institute Genome Sequencing Center for Infectious Disease"/>
            <person name="Wu L."/>
            <person name="Ma J."/>
        </authorList>
    </citation>
    <scope>NUCLEOTIDE SEQUENCE [LARGE SCALE GENOMIC DNA]</scope>
    <source>
        <strain evidence="2">ZS-35-S2</strain>
    </source>
</reference>